<evidence type="ECO:0000313" key="1">
    <source>
        <dbReference type="EMBL" id="KAI0527265.1"/>
    </source>
</evidence>
<keyword evidence="2" id="KW-1185">Reference proteome</keyword>
<sequence length="86" mass="9716">MAVGLWCANPDSGMRPTVRKAVAVLKKELTVPKLPARMPVPMYCSPPPLPLQIISSFTCTSSFVWVRSECRRHRRHCPVELQRALD</sequence>
<dbReference type="Proteomes" id="UP000829196">
    <property type="component" value="Unassembled WGS sequence"/>
</dbReference>
<dbReference type="EMBL" id="JAGYWB010000003">
    <property type="protein sequence ID" value="KAI0527265.1"/>
    <property type="molecule type" value="Genomic_DNA"/>
</dbReference>
<reference evidence="1" key="1">
    <citation type="journal article" date="2022" name="Front. Genet.">
        <title>Chromosome-Scale Assembly of the Dendrobium nobile Genome Provides Insights Into the Molecular Mechanism of the Biosynthesis of the Medicinal Active Ingredient of Dendrobium.</title>
        <authorList>
            <person name="Xu Q."/>
            <person name="Niu S.-C."/>
            <person name="Li K.-L."/>
            <person name="Zheng P.-J."/>
            <person name="Zhang X.-J."/>
            <person name="Jia Y."/>
            <person name="Liu Y."/>
            <person name="Niu Y.-X."/>
            <person name="Yu L.-H."/>
            <person name="Chen D.-F."/>
            <person name="Zhang G.-Q."/>
        </authorList>
    </citation>
    <scope>NUCLEOTIDE SEQUENCE</scope>
    <source>
        <tissue evidence="1">Leaf</tissue>
    </source>
</reference>
<dbReference type="AlphaFoldDB" id="A0A8T3C632"/>
<protein>
    <submittedName>
        <fullName evidence="1">Uncharacterized protein</fullName>
    </submittedName>
</protein>
<dbReference type="SMR" id="A0A8T3C632"/>
<evidence type="ECO:0000313" key="2">
    <source>
        <dbReference type="Proteomes" id="UP000829196"/>
    </source>
</evidence>
<comment type="caution">
    <text evidence="1">The sequence shown here is derived from an EMBL/GenBank/DDBJ whole genome shotgun (WGS) entry which is preliminary data.</text>
</comment>
<organism evidence="1 2">
    <name type="scientific">Dendrobium nobile</name>
    <name type="common">Orchid</name>
    <dbReference type="NCBI Taxonomy" id="94219"/>
    <lineage>
        <taxon>Eukaryota</taxon>
        <taxon>Viridiplantae</taxon>
        <taxon>Streptophyta</taxon>
        <taxon>Embryophyta</taxon>
        <taxon>Tracheophyta</taxon>
        <taxon>Spermatophyta</taxon>
        <taxon>Magnoliopsida</taxon>
        <taxon>Liliopsida</taxon>
        <taxon>Asparagales</taxon>
        <taxon>Orchidaceae</taxon>
        <taxon>Epidendroideae</taxon>
        <taxon>Malaxideae</taxon>
        <taxon>Dendrobiinae</taxon>
        <taxon>Dendrobium</taxon>
    </lineage>
</organism>
<name>A0A8T3C632_DENNO</name>
<dbReference type="OrthoDB" id="543442at2759"/>
<proteinExistence type="predicted"/>
<accession>A0A8T3C632</accession>
<gene>
    <name evidence="1" type="ORF">KFK09_002864</name>
</gene>